<organism evidence="10 11">
    <name type="scientific">Alicyclobacillus acidocaldarius subsp. acidocaldarius (strain ATCC 27009 / DSM 446 / BCRC 14685 / JCM 5260 / KCTC 1825 / NBRC 15652 / NCIMB 11725 / NRRL B-14509 / 104-IA)</name>
    <name type="common">Bacillus acidocaldarius</name>
    <dbReference type="NCBI Taxonomy" id="521098"/>
    <lineage>
        <taxon>Bacteria</taxon>
        <taxon>Bacillati</taxon>
        <taxon>Bacillota</taxon>
        <taxon>Bacilli</taxon>
        <taxon>Bacillales</taxon>
        <taxon>Alicyclobacillaceae</taxon>
        <taxon>Alicyclobacillus</taxon>
    </lineage>
</organism>
<dbReference type="InterPro" id="IPR012826">
    <property type="entry name" value="FliN"/>
</dbReference>
<sequence length="381" mass="41481">MVDDEMKLSQAEIDALLRAGAAEQAASRDRQERLTADEIDVLGEIGNICFGSAATSLSSLLGRRVDITTPVVSILPRSEVESRFPTPYVLVQVDFTEGLQGTNALAIEIEDARRIADLMMGREPSESTGELGELELSAVGEAMNQMMGSAATAMSQLFGRYINISPPSVRVVTFTPDEAQAAFGPAEELVNVEFRLHVHELIDSHIMQLMPIPFARELVRSMQVHTDAIVPEPREGDERRDGDAPVSAGAEARGKNRDDAQAANRGREDEGPSVAVRRPAFPDFDEGVTPRDARPVANLSLLYDVPLNVTVELGRAKKLIREILELAPGSILELDKLAGEPVDIYVNQKKIAIGEVVVIDENFGVRVTDIVQADKRIDPLP</sequence>
<dbReference type="CDD" id="cd17907">
    <property type="entry name" value="FliY_FliN-Y"/>
    <property type="match status" value="1"/>
</dbReference>
<evidence type="ECO:0000256" key="2">
    <source>
        <dbReference type="ARBA" id="ARBA00009226"/>
    </source>
</evidence>
<dbReference type="Pfam" id="PF04509">
    <property type="entry name" value="CheC"/>
    <property type="match status" value="2"/>
</dbReference>
<evidence type="ECO:0000256" key="3">
    <source>
        <dbReference type="ARBA" id="ARBA00022475"/>
    </source>
</evidence>
<comment type="subcellular location">
    <subcellularLocation>
        <location evidence="1">Cell membrane</location>
        <topology evidence="1">Peripheral membrane protein</topology>
        <orientation evidence="1">Cytoplasmic side</orientation>
    </subcellularLocation>
</comment>
<proteinExistence type="inferred from homology"/>
<dbReference type="STRING" id="521098.Aaci_1403"/>
<dbReference type="Pfam" id="PF01052">
    <property type="entry name" value="FliMN_C"/>
    <property type="match status" value="1"/>
</dbReference>
<keyword evidence="6" id="KW-0472">Membrane</keyword>
<dbReference type="GO" id="GO:0016787">
    <property type="term" value="F:hydrolase activity"/>
    <property type="evidence" value="ECO:0007669"/>
    <property type="project" value="InterPro"/>
</dbReference>
<keyword evidence="5" id="KW-0283">Flagellar rotation</keyword>
<comment type="similarity">
    <text evidence="2">Belongs to the FliN/MopA/SpaO family.</text>
</comment>
<evidence type="ECO:0000313" key="10">
    <source>
        <dbReference type="EMBL" id="ACV58430.1"/>
    </source>
</evidence>
<evidence type="ECO:0000256" key="4">
    <source>
        <dbReference type="ARBA" id="ARBA00022500"/>
    </source>
</evidence>
<evidence type="ECO:0000256" key="1">
    <source>
        <dbReference type="ARBA" id="ARBA00004413"/>
    </source>
</evidence>
<dbReference type="InterPro" id="IPR028976">
    <property type="entry name" value="CheC-like_sf"/>
</dbReference>
<dbReference type="NCBIfam" id="NF005995">
    <property type="entry name" value="PRK08119.1"/>
    <property type="match status" value="1"/>
</dbReference>
<dbReference type="eggNOG" id="COG1886">
    <property type="taxonomic scope" value="Bacteria"/>
</dbReference>
<dbReference type="Gene3D" id="3.40.1550.10">
    <property type="entry name" value="CheC-like"/>
    <property type="match status" value="1"/>
</dbReference>
<evidence type="ECO:0000259" key="8">
    <source>
        <dbReference type="Pfam" id="PF01052"/>
    </source>
</evidence>
<dbReference type="HOGENOM" id="CLU_033893_0_0_9"/>
<feature type="domain" description="CheC-like protein" evidence="9">
    <location>
        <begin position="39"/>
        <end position="74"/>
    </location>
</feature>
<dbReference type="SUPFAM" id="SSF101801">
    <property type="entry name" value="Surface presentation of antigens (SPOA)"/>
    <property type="match status" value="1"/>
</dbReference>
<protein>
    <submittedName>
        <fullName evidence="10">CheC, inhibitor of MCP methylation / FliN fusion protein</fullName>
    </submittedName>
</protein>
<dbReference type="GO" id="GO:0005886">
    <property type="term" value="C:plasma membrane"/>
    <property type="evidence" value="ECO:0007669"/>
    <property type="project" value="UniProtKB-SubCell"/>
</dbReference>
<evidence type="ECO:0000256" key="5">
    <source>
        <dbReference type="ARBA" id="ARBA00022779"/>
    </source>
</evidence>
<dbReference type="NCBIfam" id="TIGR02480">
    <property type="entry name" value="fliN"/>
    <property type="match status" value="1"/>
</dbReference>
<dbReference type="AlphaFoldDB" id="C8WWF9"/>
<gene>
    <name evidence="10" type="ordered locus">Aaci_1403</name>
</gene>
<dbReference type="EMBL" id="CP001727">
    <property type="protein sequence ID" value="ACV58430.1"/>
    <property type="molecule type" value="Genomic_DNA"/>
</dbReference>
<dbReference type="GO" id="GO:0009425">
    <property type="term" value="C:bacterial-type flagellum basal body"/>
    <property type="evidence" value="ECO:0007669"/>
    <property type="project" value="InterPro"/>
</dbReference>
<evidence type="ECO:0000259" key="9">
    <source>
        <dbReference type="Pfam" id="PF04509"/>
    </source>
</evidence>
<evidence type="ECO:0000313" key="11">
    <source>
        <dbReference type="Proteomes" id="UP000001917"/>
    </source>
</evidence>
<dbReference type="InterPro" id="IPR001543">
    <property type="entry name" value="FliN-like_C"/>
</dbReference>
<reference evidence="11" key="1">
    <citation type="submission" date="2009-09" db="EMBL/GenBank/DDBJ databases">
        <title>The complete chromosome of Alicyclobacillus acidocaldarius subsp. acidocaldarius DSM 446.</title>
        <authorList>
            <consortium name="US DOE Joint Genome Institute (JGI-PGF)"/>
            <person name="Lucas S."/>
            <person name="Copeland A."/>
            <person name="Lapidus A."/>
            <person name="Glavina del Rio T."/>
            <person name="Dalin E."/>
            <person name="Tice H."/>
            <person name="Bruce D."/>
            <person name="Goodwin L."/>
            <person name="Pitluck S."/>
            <person name="Kyrpides N."/>
            <person name="Mavromatis K."/>
            <person name="Ivanova N."/>
            <person name="Ovchinnikova G."/>
            <person name="Chertkov O."/>
            <person name="Sims D."/>
            <person name="Brettin T."/>
            <person name="Detter J.C."/>
            <person name="Han C."/>
            <person name="Larimer F."/>
            <person name="Land M."/>
            <person name="Hauser L."/>
            <person name="Markowitz V."/>
            <person name="Cheng J.-F."/>
            <person name="Hugenholtz P."/>
            <person name="Woyke T."/>
            <person name="Wu D."/>
            <person name="Pukall R."/>
            <person name="Klenk H.-P."/>
            <person name="Eisen J.A."/>
        </authorList>
    </citation>
    <scope>NUCLEOTIDE SEQUENCE [LARGE SCALE GENOMIC DNA]</scope>
    <source>
        <strain evidence="11">ATCC 27009 / DSM 446 / BCRC 14685 / JCM 5260 / KCTC 1825 / NBRC 15652 / NCIMB 11725 / NRRL B-14509 / 104-IA</strain>
    </source>
</reference>
<dbReference type="Gene3D" id="2.30.330.10">
    <property type="entry name" value="SpoA-like"/>
    <property type="match status" value="1"/>
</dbReference>
<dbReference type="PRINTS" id="PR00956">
    <property type="entry name" value="FLGMOTORFLIN"/>
</dbReference>
<dbReference type="Proteomes" id="UP000001917">
    <property type="component" value="Chromosome"/>
</dbReference>
<feature type="region of interest" description="Disordered" evidence="7">
    <location>
        <begin position="229"/>
        <end position="289"/>
    </location>
</feature>
<feature type="domain" description="Flagellar motor switch protein FliN-like C-terminal" evidence="8">
    <location>
        <begin position="302"/>
        <end position="371"/>
    </location>
</feature>
<reference evidence="10 11" key="2">
    <citation type="journal article" date="2010" name="Stand. Genomic Sci.">
        <title>Complete genome sequence of Alicyclobacillus acidocaldarius type strain (104-IA).</title>
        <authorList>
            <person name="Mavromatis K."/>
            <person name="Sikorski J."/>
            <person name="Lapidus A."/>
            <person name="Glavina Del Rio T."/>
            <person name="Copeland A."/>
            <person name="Tice H."/>
            <person name="Cheng J.F."/>
            <person name="Lucas S."/>
            <person name="Chen F."/>
            <person name="Nolan M."/>
            <person name="Bruce D."/>
            <person name="Goodwin L."/>
            <person name="Pitluck S."/>
            <person name="Ivanova N."/>
            <person name="Ovchinnikova G."/>
            <person name="Pati A."/>
            <person name="Chen A."/>
            <person name="Palaniappan K."/>
            <person name="Land M."/>
            <person name="Hauser L."/>
            <person name="Chang Y.J."/>
            <person name="Jeffries C.D."/>
            <person name="Chain P."/>
            <person name="Meincke L."/>
            <person name="Sims D."/>
            <person name="Chertkov O."/>
            <person name="Han C."/>
            <person name="Brettin T."/>
            <person name="Detter J.C."/>
            <person name="Wahrenburg C."/>
            <person name="Rohde M."/>
            <person name="Pukall R."/>
            <person name="Goker M."/>
            <person name="Bristow J."/>
            <person name="Eisen J.A."/>
            <person name="Markowitz V."/>
            <person name="Hugenholtz P."/>
            <person name="Klenk H.P."/>
            <person name="Kyrpides N.C."/>
        </authorList>
    </citation>
    <scope>NUCLEOTIDE SEQUENCE [LARGE SCALE GENOMIC DNA]</scope>
    <source>
        <strain evidence="11">ATCC 27009 / DSM 446 / BCRC 14685 / JCM 5260 / KCTC 1825 / NBRC 15652 / NCIMB 11725 / NRRL B-14509 / 104-IA</strain>
    </source>
</reference>
<dbReference type="GO" id="GO:0003774">
    <property type="term" value="F:cytoskeletal motor activity"/>
    <property type="evidence" value="ECO:0007669"/>
    <property type="project" value="InterPro"/>
</dbReference>
<dbReference type="PANTHER" id="PTHR43484">
    <property type="match status" value="1"/>
</dbReference>
<feature type="domain" description="CheC-like protein" evidence="9">
    <location>
        <begin position="134"/>
        <end position="169"/>
    </location>
</feature>
<name>C8WWF9_ALIAD</name>
<dbReference type="RefSeq" id="WP_012810753.1">
    <property type="nucleotide sequence ID" value="NC_013205.1"/>
</dbReference>
<accession>C8WWF9</accession>
<feature type="compositionally biased region" description="Basic and acidic residues" evidence="7">
    <location>
        <begin position="252"/>
        <end position="270"/>
    </location>
</feature>
<dbReference type="GO" id="GO:0071973">
    <property type="term" value="P:bacterial-type flagellum-dependent cell motility"/>
    <property type="evidence" value="ECO:0007669"/>
    <property type="project" value="InterPro"/>
</dbReference>
<dbReference type="KEGG" id="aac:Aaci_1403"/>
<dbReference type="InterPro" id="IPR036429">
    <property type="entry name" value="SpoA-like_sf"/>
</dbReference>
<dbReference type="SUPFAM" id="SSF103039">
    <property type="entry name" value="CheC-like"/>
    <property type="match status" value="1"/>
</dbReference>
<dbReference type="eggNOG" id="COG1776">
    <property type="taxonomic scope" value="Bacteria"/>
</dbReference>
<evidence type="ECO:0000256" key="6">
    <source>
        <dbReference type="ARBA" id="ARBA00023136"/>
    </source>
</evidence>
<keyword evidence="3" id="KW-1003">Cell membrane</keyword>
<dbReference type="InterPro" id="IPR007597">
    <property type="entry name" value="CheC"/>
</dbReference>
<dbReference type="PANTHER" id="PTHR43484:SF1">
    <property type="entry name" value="FLAGELLAR MOTOR SWITCH PROTEIN FLIN"/>
    <property type="match status" value="1"/>
</dbReference>
<feature type="compositionally biased region" description="Basic and acidic residues" evidence="7">
    <location>
        <begin position="232"/>
        <end position="243"/>
    </location>
</feature>
<dbReference type="InterPro" id="IPR051469">
    <property type="entry name" value="FliN/MopA/SpaO"/>
</dbReference>
<dbReference type="GO" id="GO:0006935">
    <property type="term" value="P:chemotaxis"/>
    <property type="evidence" value="ECO:0007669"/>
    <property type="project" value="UniProtKB-KW"/>
</dbReference>
<keyword evidence="4" id="KW-0145">Chemotaxis</keyword>
<dbReference type="InterPro" id="IPR001172">
    <property type="entry name" value="FliN_T3SS_HrcQb"/>
</dbReference>
<keyword evidence="11" id="KW-1185">Reference proteome</keyword>
<evidence type="ECO:0000256" key="7">
    <source>
        <dbReference type="SAM" id="MobiDB-lite"/>
    </source>
</evidence>